<name>A0A843YBG0_9RHOB</name>
<dbReference type="EMBL" id="WIBF01000001">
    <property type="protein sequence ID" value="MQQ07218.1"/>
    <property type="molecule type" value="Genomic_DNA"/>
</dbReference>
<keyword evidence="3" id="KW-1134">Transmembrane beta strand</keyword>
<comment type="caution">
    <text evidence="8">The sequence shown here is derived from an EMBL/GenBank/DDBJ whole genome shotgun (WGS) entry which is preliminary data.</text>
</comment>
<comment type="similarity">
    <text evidence="2">Belongs to the OmpP1/FadL family.</text>
</comment>
<evidence type="ECO:0000256" key="6">
    <source>
        <dbReference type="ARBA" id="ARBA00023136"/>
    </source>
</evidence>
<reference evidence="8 9" key="1">
    <citation type="submission" date="2019-10" db="EMBL/GenBank/DDBJ databases">
        <title>Epibacterium sp. nov., isolated from seawater.</title>
        <authorList>
            <person name="Zhang X."/>
            <person name="Li N."/>
        </authorList>
    </citation>
    <scope>NUCLEOTIDE SEQUENCE [LARGE SCALE GENOMIC DNA]</scope>
    <source>
        <strain evidence="8 9">SM1979</strain>
    </source>
</reference>
<keyword evidence="6" id="KW-0472">Membrane</keyword>
<comment type="subcellular location">
    <subcellularLocation>
        <location evidence="1">Cell outer membrane</location>
        <topology evidence="1">Multi-pass membrane protein</topology>
    </subcellularLocation>
</comment>
<evidence type="ECO:0000256" key="1">
    <source>
        <dbReference type="ARBA" id="ARBA00004571"/>
    </source>
</evidence>
<evidence type="ECO:0000256" key="2">
    <source>
        <dbReference type="ARBA" id="ARBA00008163"/>
    </source>
</evidence>
<keyword evidence="4" id="KW-0812">Transmembrane</keyword>
<dbReference type="AlphaFoldDB" id="A0A843YBG0"/>
<keyword evidence="5" id="KW-0732">Signal</keyword>
<dbReference type="GO" id="GO:0015483">
    <property type="term" value="F:long-chain fatty acid transporting porin activity"/>
    <property type="evidence" value="ECO:0007669"/>
    <property type="project" value="TreeGrafter"/>
</dbReference>
<dbReference type="GO" id="GO:0009279">
    <property type="term" value="C:cell outer membrane"/>
    <property type="evidence" value="ECO:0007669"/>
    <property type="project" value="UniProtKB-SubCell"/>
</dbReference>
<dbReference type="PANTHER" id="PTHR35093">
    <property type="entry name" value="OUTER MEMBRANE PROTEIN NMB0088-RELATED"/>
    <property type="match status" value="1"/>
</dbReference>
<dbReference type="Proteomes" id="UP000444174">
    <property type="component" value="Unassembled WGS sequence"/>
</dbReference>
<dbReference type="InterPro" id="IPR005017">
    <property type="entry name" value="OMPP1/FadL/TodX"/>
</dbReference>
<gene>
    <name evidence="8" type="ORF">GFB49_02000</name>
</gene>
<dbReference type="PANTHER" id="PTHR35093:SF8">
    <property type="entry name" value="OUTER MEMBRANE PROTEIN NMB0088-RELATED"/>
    <property type="match status" value="1"/>
</dbReference>
<evidence type="ECO:0000256" key="7">
    <source>
        <dbReference type="ARBA" id="ARBA00023237"/>
    </source>
</evidence>
<evidence type="ECO:0000313" key="9">
    <source>
        <dbReference type="Proteomes" id="UP000444174"/>
    </source>
</evidence>
<keyword evidence="9" id="KW-1185">Reference proteome</keyword>
<protein>
    <submittedName>
        <fullName evidence="8">Aromatic hydrocarbon degradation protein</fullName>
    </submittedName>
</protein>
<evidence type="ECO:0000313" key="8">
    <source>
        <dbReference type="EMBL" id="MQQ07218.1"/>
    </source>
</evidence>
<proteinExistence type="inferred from homology"/>
<sequence length="369" mass="39053">MLGAFVPTLLVQLASVDPAAAAGLDRTNQPIGILFEEGNYVEFSFGRTDPTGHGTDATFGTDTGDTLGGFNLPGAGLKLQLTEQLSAALIYDKPWGANTAFPGVVGNTTSMLGGTRAFADSDAITGILRYKFNENWSVHGGIRYQEISGDITLSGLAYGPANGYSVSLDRDGGTGWLVGGAYERPDIAMRLAVTYNSEVDHNFQTTERTALGVVNGTVTRPATTAQSVNVDFQTGIAPKTLLLANVRWADHSVTDLVPPALGGDLINLDNSVTYSIGVARRFNENWVGSLSFSYDNVEGDNIVSPLSPVHGHQAITLGVRYEKDNMRISGGIRYTKLGNALAAPRGGTVRASFEDSDAVSLGFKVGFSF</sequence>
<keyword evidence="7" id="KW-0998">Cell outer membrane</keyword>
<dbReference type="Gene3D" id="2.40.160.60">
    <property type="entry name" value="Outer membrane protein transport protein (OMPP1/FadL/TodX)"/>
    <property type="match status" value="1"/>
</dbReference>
<evidence type="ECO:0000256" key="4">
    <source>
        <dbReference type="ARBA" id="ARBA00022692"/>
    </source>
</evidence>
<organism evidence="8 9">
    <name type="scientific">Tritonibacter litoralis</name>
    <dbReference type="NCBI Taxonomy" id="2662264"/>
    <lineage>
        <taxon>Bacteria</taxon>
        <taxon>Pseudomonadati</taxon>
        <taxon>Pseudomonadota</taxon>
        <taxon>Alphaproteobacteria</taxon>
        <taxon>Rhodobacterales</taxon>
        <taxon>Paracoccaceae</taxon>
        <taxon>Tritonibacter</taxon>
    </lineage>
</organism>
<accession>A0A843YBG0</accession>
<dbReference type="Pfam" id="PF03349">
    <property type="entry name" value="Toluene_X"/>
    <property type="match status" value="1"/>
</dbReference>
<evidence type="ECO:0000256" key="5">
    <source>
        <dbReference type="ARBA" id="ARBA00022729"/>
    </source>
</evidence>
<evidence type="ECO:0000256" key="3">
    <source>
        <dbReference type="ARBA" id="ARBA00022452"/>
    </source>
</evidence>
<dbReference type="SUPFAM" id="SSF56935">
    <property type="entry name" value="Porins"/>
    <property type="match status" value="1"/>
</dbReference>